<dbReference type="Proteomes" id="UP000189545">
    <property type="component" value="Chromosome"/>
</dbReference>
<dbReference type="AlphaFoldDB" id="A0A1S6HNH9"/>
<reference evidence="2 3" key="1">
    <citation type="submission" date="2016-03" db="EMBL/GenBank/DDBJ databases">
        <title>Complete genome sequence of Shewanella psychrophila WP2, a deep sea bacterium isolated from west Pacific sediment.</title>
        <authorList>
            <person name="Xu G."/>
            <person name="Jian H."/>
        </authorList>
    </citation>
    <scope>NUCLEOTIDE SEQUENCE [LARGE SCALE GENOMIC DNA]</scope>
    <source>
        <strain evidence="2 3">WP2</strain>
    </source>
</reference>
<keyword evidence="1" id="KW-1133">Transmembrane helix</keyword>
<feature type="transmembrane region" description="Helical" evidence="1">
    <location>
        <begin position="23"/>
        <end position="41"/>
    </location>
</feature>
<organism evidence="2 3">
    <name type="scientific">Shewanella psychrophila</name>
    <dbReference type="NCBI Taxonomy" id="225848"/>
    <lineage>
        <taxon>Bacteria</taxon>
        <taxon>Pseudomonadati</taxon>
        <taxon>Pseudomonadota</taxon>
        <taxon>Gammaproteobacteria</taxon>
        <taxon>Alteromonadales</taxon>
        <taxon>Shewanellaceae</taxon>
        <taxon>Shewanella</taxon>
    </lineage>
</organism>
<keyword evidence="1" id="KW-0812">Transmembrane</keyword>
<evidence type="ECO:0000313" key="3">
    <source>
        <dbReference type="Proteomes" id="UP000189545"/>
    </source>
</evidence>
<feature type="transmembrane region" description="Helical" evidence="1">
    <location>
        <begin position="83"/>
        <end position="113"/>
    </location>
</feature>
<dbReference type="EMBL" id="CP014782">
    <property type="protein sequence ID" value="AQS37068.1"/>
    <property type="molecule type" value="Genomic_DNA"/>
</dbReference>
<evidence type="ECO:0000313" key="2">
    <source>
        <dbReference type="EMBL" id="AQS37068.1"/>
    </source>
</evidence>
<accession>A0A1S6HNH9</accession>
<proteinExistence type="predicted"/>
<keyword evidence="1" id="KW-0472">Membrane</keyword>
<dbReference type="KEGG" id="spsw:Sps_01908"/>
<name>A0A1S6HNH9_9GAMM</name>
<keyword evidence="3" id="KW-1185">Reference proteome</keyword>
<sequence>MNLVLNGLFFFAGKYQSKRFSKTHTIISLSLPAVALFWTVVDHVGFADLALNIGLIIMAIGLALLPLQLCLHQKREHSYTSLLLTIGAAGFLALSYLIQPIAIFAIAAAHVAFINNANRRC</sequence>
<gene>
    <name evidence="2" type="ORF">Sps_01908</name>
</gene>
<feature type="transmembrane region" description="Helical" evidence="1">
    <location>
        <begin position="53"/>
        <end position="71"/>
    </location>
</feature>
<protein>
    <submittedName>
        <fullName evidence="2">Uncharacterized protein</fullName>
    </submittedName>
</protein>
<evidence type="ECO:0000256" key="1">
    <source>
        <dbReference type="SAM" id="Phobius"/>
    </source>
</evidence>